<proteinExistence type="predicted"/>
<keyword evidence="2" id="KW-0614">Plasmid</keyword>
<feature type="transmembrane region" description="Helical" evidence="1">
    <location>
        <begin position="21"/>
        <end position="40"/>
    </location>
</feature>
<evidence type="ECO:0000313" key="3">
    <source>
        <dbReference type="Proteomes" id="UP000502894"/>
    </source>
</evidence>
<name>A0A6F8TAV4_9GAMM</name>
<organism evidence="2 3">
    <name type="scientific">Legionella antarctica</name>
    <dbReference type="NCBI Taxonomy" id="2708020"/>
    <lineage>
        <taxon>Bacteria</taxon>
        <taxon>Pseudomonadati</taxon>
        <taxon>Pseudomonadota</taxon>
        <taxon>Gammaproteobacteria</taxon>
        <taxon>Legionellales</taxon>
        <taxon>Legionellaceae</taxon>
        <taxon>Legionella</taxon>
    </lineage>
</organism>
<sequence>MYNPNEANKTYINLLKEKGMVAGIKSALLVITIYFFNKLVAQQDTSLLNITFVYFFFCIYFSFRSKFVRFLRGHLRGKEFRNKSD</sequence>
<geneLocation type="plasmid" evidence="2 3">
    <name>pTUM19329-1</name>
</geneLocation>
<gene>
    <name evidence="2" type="ORF">TUM19329_36080</name>
</gene>
<reference evidence="2" key="1">
    <citation type="journal article" date="2020" name="Microbiol. Resour. Announc.">
        <title>Complete Genome Sequence of Novel Psychrotolerant Legionella Strain TUM19329, Isolated from Antarctic Lake Sediment.</title>
        <authorList>
            <person name="Shimada S."/>
            <person name="Nakai R."/>
            <person name="Aoki K."/>
            <person name="Shimoeda N."/>
            <person name="Ohno G."/>
            <person name="Miyazaki Y."/>
            <person name="Kudoh S."/>
            <person name="Imura S."/>
            <person name="Watanabe K."/>
            <person name="Ishii Y."/>
            <person name="Tateda K."/>
        </authorList>
    </citation>
    <scope>NUCLEOTIDE SEQUENCE [LARGE SCALE GENOMIC DNA]</scope>
    <source>
        <strain evidence="2">TUM19329</strain>
        <plasmid evidence="2">pTUM19329-1</plasmid>
    </source>
</reference>
<dbReference type="AlphaFoldDB" id="A0A6F8TAV4"/>
<feature type="transmembrane region" description="Helical" evidence="1">
    <location>
        <begin position="46"/>
        <end position="63"/>
    </location>
</feature>
<protein>
    <submittedName>
        <fullName evidence="2">Uncharacterized protein</fullName>
    </submittedName>
</protein>
<keyword evidence="1" id="KW-0472">Membrane</keyword>
<dbReference type="KEGG" id="lant:TUM19329_36080"/>
<keyword evidence="3" id="KW-1185">Reference proteome</keyword>
<dbReference type="EMBL" id="AP022840">
    <property type="protein sequence ID" value="BCA97247.1"/>
    <property type="molecule type" value="Genomic_DNA"/>
</dbReference>
<keyword evidence="1" id="KW-0812">Transmembrane</keyword>
<dbReference type="Proteomes" id="UP000502894">
    <property type="component" value="Plasmid pTUM19329-1"/>
</dbReference>
<evidence type="ECO:0000256" key="1">
    <source>
        <dbReference type="SAM" id="Phobius"/>
    </source>
</evidence>
<evidence type="ECO:0000313" key="2">
    <source>
        <dbReference type="EMBL" id="BCA97247.1"/>
    </source>
</evidence>
<keyword evidence="1" id="KW-1133">Transmembrane helix</keyword>
<accession>A0A6F8TAV4</accession>
<dbReference type="RefSeq" id="WP_173238629.1">
    <property type="nucleotide sequence ID" value="NZ_AP022840.1"/>
</dbReference>